<protein>
    <submittedName>
        <fullName evidence="1">DUF6660 family protein</fullName>
    </submittedName>
</protein>
<keyword evidence="2" id="KW-1185">Reference proteome</keyword>
<dbReference type="EMBL" id="JBHULX010000039">
    <property type="protein sequence ID" value="MFD2592822.1"/>
    <property type="molecule type" value="Genomic_DNA"/>
</dbReference>
<proteinExistence type="predicted"/>
<dbReference type="Pfam" id="PF20365">
    <property type="entry name" value="DUF6660"/>
    <property type="match status" value="1"/>
</dbReference>
<sequence>MNYLAVILSIYICSLSFVTCNDGEIHDSDVVTLESKDTHPDTEAEDFCSPFCYCQCCHTQIADFETISYTLVNESFMIAPPLYVDTVTTPHLYNILQPPRV</sequence>
<evidence type="ECO:0000313" key="2">
    <source>
        <dbReference type="Proteomes" id="UP001597459"/>
    </source>
</evidence>
<accession>A0ABW5NB87</accession>
<dbReference type="InterPro" id="IPR046601">
    <property type="entry name" value="DUF6660"/>
</dbReference>
<comment type="caution">
    <text evidence="1">The sequence shown here is derived from an EMBL/GenBank/DDBJ whole genome shotgun (WGS) entry which is preliminary data.</text>
</comment>
<name>A0ABW5NB87_9FLAO</name>
<reference evidence="2" key="1">
    <citation type="journal article" date="2019" name="Int. J. Syst. Evol. Microbiol.">
        <title>The Global Catalogue of Microorganisms (GCM) 10K type strain sequencing project: providing services to taxonomists for standard genome sequencing and annotation.</title>
        <authorList>
            <consortium name="The Broad Institute Genomics Platform"/>
            <consortium name="The Broad Institute Genome Sequencing Center for Infectious Disease"/>
            <person name="Wu L."/>
            <person name="Ma J."/>
        </authorList>
    </citation>
    <scope>NUCLEOTIDE SEQUENCE [LARGE SCALE GENOMIC DNA]</scope>
    <source>
        <strain evidence="2">KCTC 42423</strain>
    </source>
</reference>
<gene>
    <name evidence="1" type="ORF">ACFSTE_18435</name>
</gene>
<dbReference type="RefSeq" id="WP_176030194.1">
    <property type="nucleotide sequence ID" value="NZ_JBHSJV010000001.1"/>
</dbReference>
<evidence type="ECO:0000313" key="1">
    <source>
        <dbReference type="EMBL" id="MFD2592822.1"/>
    </source>
</evidence>
<organism evidence="1 2">
    <name type="scientific">Aquimarina hainanensis</name>
    <dbReference type="NCBI Taxonomy" id="1578017"/>
    <lineage>
        <taxon>Bacteria</taxon>
        <taxon>Pseudomonadati</taxon>
        <taxon>Bacteroidota</taxon>
        <taxon>Flavobacteriia</taxon>
        <taxon>Flavobacteriales</taxon>
        <taxon>Flavobacteriaceae</taxon>
        <taxon>Aquimarina</taxon>
    </lineage>
</organism>
<dbReference type="Proteomes" id="UP001597459">
    <property type="component" value="Unassembled WGS sequence"/>
</dbReference>